<evidence type="ECO:0000259" key="1">
    <source>
        <dbReference type="Pfam" id="PF12705"/>
    </source>
</evidence>
<dbReference type="InterPro" id="IPR011604">
    <property type="entry name" value="PDDEXK-like_dom_sf"/>
</dbReference>
<dbReference type="InterPro" id="IPR027417">
    <property type="entry name" value="P-loop_NTPase"/>
</dbReference>
<dbReference type="SUPFAM" id="SSF52540">
    <property type="entry name" value="P-loop containing nucleoside triphosphate hydrolases"/>
    <property type="match status" value="1"/>
</dbReference>
<sequence>MKKLLIYPTARAIRDRLENHKTLTGFIPNLMRIDEFENRAILLENSSKIDTIKRIFYLRDSINLKEFDRLKFDMDLVKFYTKSDAIFKFFEELSLEGVSFDTLREADAYSEFSQHLDILEQLLLNYKNKLAKDNLIDKAFIPQNYRLNLGFIDEYNSFELYLEGYLSNFELELISKIAEIKPFIIHITTSKFNQKIQDRFRDIGIELENNSHITFEIKSKKIISSIPNKDRLNTKIFRVEERIEQIPLAFEAIENMVNSGISPDNIAILLPDESFKELLYTYDKVHNLNFAMGFEYSKSYNYKKLESIYSYLSSRDDKYKKLILKYDSKIDLEKIEAFNSTKKIKIDEFIEILKTLKLLDENEKVKDKIEYLKIIFTQTISTFKEWLFIYLKVISSITNDDIRGGKITVMGVLESRGISFDGVIILDFNDDIVPSISSKDRFLNSSVRAFASLPTKADREALQKHYYKRVLEKAKQSVIIYPTAQNRLLSRFAYELGLNRINSHSPDISLLYNISNEIPKDINPIIHFDASSFVWSATRLKSFINCKREFYYKYILKIGGKDNNAFSEGRFLHKLLEKLIDNDMSDIEMKLNYLLDELLGKSAMDTLNKIIYRDKILKFLDYHQLHFKNQGYEVVAKEQQIDGVIQGLRFKGVVDRLDKRDDELIVVDYKSGSTKNANRSKNLDKLDDFQMSIYYYLLKDKYPNISLIFLKILEDNPIEYIEKLEEKNKILLEYIEYLKEKKEITCEKCDDLMKCRYCDYRLICERGEYISSL</sequence>
<feature type="domain" description="PD-(D/E)XK endonuclease-like" evidence="1">
    <location>
        <begin position="535"/>
        <end position="765"/>
    </location>
</feature>
<dbReference type="EMBL" id="FRYL01000030">
    <property type="protein sequence ID" value="SHO81137.1"/>
    <property type="molecule type" value="Genomic_DNA"/>
</dbReference>
<dbReference type="Pfam" id="PF12705">
    <property type="entry name" value="PDDEXK_1"/>
    <property type="match status" value="1"/>
</dbReference>
<proteinExistence type="predicted"/>
<dbReference type="SUPFAM" id="SSF52980">
    <property type="entry name" value="Restriction endonuclease-like"/>
    <property type="match status" value="1"/>
</dbReference>
<reference evidence="2" key="1">
    <citation type="submission" date="2016-10" db="EMBL/GenBank/DDBJ databases">
        <authorList>
            <person name="de Groot N.N."/>
        </authorList>
    </citation>
    <scope>NUCLEOTIDE SEQUENCE</scope>
</reference>
<dbReference type="Gene3D" id="3.90.320.10">
    <property type="match status" value="1"/>
</dbReference>
<dbReference type="AlphaFoldDB" id="A0A1W1EJY0"/>
<dbReference type="InterPro" id="IPR011335">
    <property type="entry name" value="Restrct_endonuc-II-like"/>
</dbReference>
<protein>
    <recommendedName>
        <fullName evidence="1">PD-(D/E)XK endonuclease-like domain-containing protein</fullName>
    </recommendedName>
</protein>
<gene>
    <name evidence="2" type="ORF">MNB_SV-15-619</name>
</gene>
<accession>A0A1W1EJY0</accession>
<organism evidence="2">
    <name type="scientific">hydrothermal vent metagenome</name>
    <dbReference type="NCBI Taxonomy" id="652676"/>
    <lineage>
        <taxon>unclassified sequences</taxon>
        <taxon>metagenomes</taxon>
        <taxon>ecological metagenomes</taxon>
    </lineage>
</organism>
<dbReference type="InterPro" id="IPR038726">
    <property type="entry name" value="PDDEXK_AddAB-type"/>
</dbReference>
<evidence type="ECO:0000313" key="2">
    <source>
        <dbReference type="EMBL" id="SHO81137.1"/>
    </source>
</evidence>
<name>A0A1W1EJY0_9ZZZZ</name>